<evidence type="ECO:0000256" key="6">
    <source>
        <dbReference type="ARBA" id="ARBA00023180"/>
    </source>
</evidence>
<keyword evidence="10" id="KW-1185">Reference proteome</keyword>
<dbReference type="InterPro" id="IPR003599">
    <property type="entry name" value="Ig_sub"/>
</dbReference>
<dbReference type="GO" id="GO:0016020">
    <property type="term" value="C:membrane"/>
    <property type="evidence" value="ECO:0007669"/>
    <property type="project" value="UniProtKB-SubCell"/>
</dbReference>
<keyword evidence="5" id="KW-1015">Disulfide bond</keyword>
<keyword evidence="3" id="KW-0677">Repeat</keyword>
<reference evidence="9" key="1">
    <citation type="submission" date="2021-10" db="EMBL/GenBank/DDBJ databases">
        <title>Tropical sea cucumber genome reveals ecological adaptation and Cuvierian tubules defense mechanism.</title>
        <authorList>
            <person name="Chen T."/>
        </authorList>
    </citation>
    <scope>NUCLEOTIDE SEQUENCE</scope>
    <source>
        <strain evidence="9">Nanhai2018</strain>
        <tissue evidence="9">Muscle</tissue>
    </source>
</reference>
<feature type="domain" description="Ig-like" evidence="8">
    <location>
        <begin position="140"/>
        <end position="232"/>
    </location>
</feature>
<evidence type="ECO:0000256" key="1">
    <source>
        <dbReference type="ARBA" id="ARBA00004370"/>
    </source>
</evidence>
<dbReference type="SMART" id="SM00409">
    <property type="entry name" value="IG"/>
    <property type="match status" value="2"/>
</dbReference>
<feature type="transmembrane region" description="Helical" evidence="7">
    <location>
        <begin position="12"/>
        <end position="32"/>
    </location>
</feature>
<comment type="caution">
    <text evidence="9">The sequence shown here is derived from an EMBL/GenBank/DDBJ whole genome shotgun (WGS) entry which is preliminary data.</text>
</comment>
<evidence type="ECO:0000259" key="8">
    <source>
        <dbReference type="PROSITE" id="PS50835"/>
    </source>
</evidence>
<dbReference type="PANTHER" id="PTHR23277">
    <property type="entry name" value="NECTIN-RELATED"/>
    <property type="match status" value="1"/>
</dbReference>
<dbReference type="CDD" id="cd00096">
    <property type="entry name" value="Ig"/>
    <property type="match status" value="1"/>
</dbReference>
<keyword evidence="7" id="KW-1133">Transmembrane helix</keyword>
<dbReference type="InterPro" id="IPR036179">
    <property type="entry name" value="Ig-like_dom_sf"/>
</dbReference>
<evidence type="ECO:0000256" key="5">
    <source>
        <dbReference type="ARBA" id="ARBA00023157"/>
    </source>
</evidence>
<dbReference type="EMBL" id="JAIZAY010000006">
    <property type="protein sequence ID" value="KAJ8040625.1"/>
    <property type="molecule type" value="Genomic_DNA"/>
</dbReference>
<proteinExistence type="predicted"/>
<gene>
    <name evidence="9" type="ORF">HOLleu_14970</name>
</gene>
<feature type="domain" description="Ig-like" evidence="8">
    <location>
        <begin position="35"/>
        <end position="120"/>
    </location>
</feature>
<dbReference type="InterPro" id="IPR051427">
    <property type="entry name" value="Nectin/Nectin-like"/>
</dbReference>
<dbReference type="Gene3D" id="2.60.40.10">
    <property type="entry name" value="Immunoglobulins"/>
    <property type="match status" value="3"/>
</dbReference>
<evidence type="ECO:0000313" key="10">
    <source>
        <dbReference type="Proteomes" id="UP001152320"/>
    </source>
</evidence>
<comment type="subcellular location">
    <subcellularLocation>
        <location evidence="1">Membrane</location>
    </subcellularLocation>
</comment>
<evidence type="ECO:0000313" key="9">
    <source>
        <dbReference type="EMBL" id="KAJ8040625.1"/>
    </source>
</evidence>
<dbReference type="PROSITE" id="PS50835">
    <property type="entry name" value="IG_LIKE"/>
    <property type="match status" value="3"/>
</dbReference>
<dbReference type="SUPFAM" id="SSF48726">
    <property type="entry name" value="Immunoglobulin"/>
    <property type="match status" value="3"/>
</dbReference>
<protein>
    <recommendedName>
        <fullName evidence="8">Ig-like domain-containing protein</fullName>
    </recommendedName>
</protein>
<evidence type="ECO:0000256" key="3">
    <source>
        <dbReference type="ARBA" id="ARBA00022737"/>
    </source>
</evidence>
<keyword evidence="7" id="KW-0812">Transmembrane</keyword>
<dbReference type="InterPro" id="IPR013151">
    <property type="entry name" value="Immunoglobulin_dom"/>
</dbReference>
<keyword evidence="2" id="KW-0732">Signal</keyword>
<organism evidence="9 10">
    <name type="scientific">Holothuria leucospilota</name>
    <name type="common">Black long sea cucumber</name>
    <name type="synonym">Mertensiothuria leucospilota</name>
    <dbReference type="NCBI Taxonomy" id="206669"/>
    <lineage>
        <taxon>Eukaryota</taxon>
        <taxon>Metazoa</taxon>
        <taxon>Echinodermata</taxon>
        <taxon>Eleutherozoa</taxon>
        <taxon>Echinozoa</taxon>
        <taxon>Holothuroidea</taxon>
        <taxon>Aspidochirotacea</taxon>
        <taxon>Aspidochirotida</taxon>
        <taxon>Holothuriidae</taxon>
        <taxon>Holothuria</taxon>
    </lineage>
</organism>
<feature type="domain" description="Ig-like" evidence="8">
    <location>
        <begin position="239"/>
        <end position="344"/>
    </location>
</feature>
<dbReference type="AlphaFoldDB" id="A0A9Q1C9I3"/>
<evidence type="ECO:0000256" key="7">
    <source>
        <dbReference type="SAM" id="Phobius"/>
    </source>
</evidence>
<name>A0A9Q1C9I3_HOLLE</name>
<dbReference type="OrthoDB" id="9442762at2759"/>
<dbReference type="GO" id="GO:0005912">
    <property type="term" value="C:adherens junction"/>
    <property type="evidence" value="ECO:0007669"/>
    <property type="project" value="TreeGrafter"/>
</dbReference>
<dbReference type="PANTHER" id="PTHR23277:SF108">
    <property type="entry name" value="FASCICLIN-3"/>
    <property type="match status" value="1"/>
</dbReference>
<evidence type="ECO:0000256" key="4">
    <source>
        <dbReference type="ARBA" id="ARBA00023136"/>
    </source>
</evidence>
<dbReference type="GO" id="GO:0007156">
    <property type="term" value="P:homophilic cell adhesion via plasma membrane adhesion molecules"/>
    <property type="evidence" value="ECO:0007669"/>
    <property type="project" value="TreeGrafter"/>
</dbReference>
<keyword evidence="6" id="KW-0325">Glycoprotein</keyword>
<dbReference type="Proteomes" id="UP001152320">
    <property type="component" value="Chromosome 6"/>
</dbReference>
<dbReference type="InterPro" id="IPR013783">
    <property type="entry name" value="Ig-like_fold"/>
</dbReference>
<dbReference type="GO" id="GO:0007157">
    <property type="term" value="P:heterophilic cell-cell adhesion via plasma membrane cell adhesion molecules"/>
    <property type="evidence" value="ECO:0007669"/>
    <property type="project" value="TreeGrafter"/>
</dbReference>
<dbReference type="Pfam" id="PF00047">
    <property type="entry name" value="ig"/>
    <property type="match status" value="1"/>
</dbReference>
<evidence type="ECO:0000256" key="2">
    <source>
        <dbReference type="ARBA" id="ARBA00022729"/>
    </source>
</evidence>
<keyword evidence="4 7" id="KW-0472">Membrane</keyword>
<accession>A0A9Q1C9I3</accession>
<sequence length="351" mass="40317">MEITVQNKVRFVSQTFVFCTSIIALAIFVQGIKNPDFQYISREFAVTGEIAVLNFTFHSPHELVSITWKHNNENVMFHDPSHVEKRLGRYGSTIDTFMRYIMLIITNVKYQDSGNYTCTMFFHVGLPISKIWILQIQGHPDVKLSDDYVMEKQYSTAMCCSYFALWPDNVTIKWSIDGISSIPSSSVSTHTFNVDDKATLCSSFTFKGSRRYHLKLLKCLVRNILNLSSSVQLKILYSPTVAIDVLRNGMSVSSFTSLVEEKDNISILCKPDSNPKSKVYIAKKTIHHQWRELLIKETSVSSSDSMTNWILHIHNFSRSNTSIYRCWADNNIDPIGVSEERRILIQCEFCR</sequence>
<dbReference type="InterPro" id="IPR007110">
    <property type="entry name" value="Ig-like_dom"/>
</dbReference>